<dbReference type="PANTHER" id="PTHR12631">
    <property type="entry name" value="ALPHA-L-IDURONIDASE"/>
    <property type="match status" value="1"/>
</dbReference>
<protein>
    <recommendedName>
        <fullName evidence="2">Asl1-like glycosyl hydrolase catalytic domain-containing protein</fullName>
    </recommendedName>
</protein>
<dbReference type="AlphaFoldDB" id="A0A0G3BV31"/>
<dbReference type="SUPFAM" id="SSF51445">
    <property type="entry name" value="(Trans)glycosidases"/>
    <property type="match status" value="1"/>
</dbReference>
<evidence type="ECO:0000256" key="1">
    <source>
        <dbReference type="SAM" id="MobiDB-lite"/>
    </source>
</evidence>
<sequence>MTACGGGGGGDDAAQDAGADLPAVISTSPEVAVTDTDTDTDTQEGATTPDAAEAIETAASATSVITLPAQGGSSVQSTRLVTASMEESFSYTAPGWKLNMWGSPMATARASRETRVGYTHGGTASQHFQMTSKGGGDAHLTYPYAFAKGKTYRSTLWVRTDVPTNVTVQMRRDAPPWDAFGTKTIQANSTWQKVEITGTYPGTTSGTLRVASGTPGANLWIDDVTIEQLEFNDLAPFSTAPIPDTLFGMHVNKLGVHQNYPKVGHHVVRLWNTGTTWRDLEPSRGVWSWATGTGGGKRLDMYVDFVKRNDPNAAILYTLGQTPLWASSTPSVKGLYGYGAAGAPTNMNDWRNYVREVARRYAGKIKYFELWNEPDYQPHYNGTMQQMVEMARIAHEEVKAVDPTNVVVSPGVTTGQGMGFLNNFLAAGGGAHVDNIGYHWYFSTSPEKIAASIGNVRQMMNNYGVGNKPLWNTEGAPGCDALTTTCETFVPTLQQKRSSTARALMIMWAKGVSNFNYHIWESGDPLAKLVESDYLTPTEASKAYTAMVGWMRGAQLVDAYALNNQIYVFKLQRGTEHQYVLWSTVEGQQVQLPDAWTVSTVATLMGTSSALPASRQITLGLEPVLLRR</sequence>
<gene>
    <name evidence="3" type="ORF">AAW51_5177</name>
</gene>
<feature type="domain" description="Asl1-like glycosyl hydrolase catalytic" evidence="2">
    <location>
        <begin position="350"/>
        <end position="483"/>
    </location>
</feature>
<dbReference type="Proteomes" id="UP000035352">
    <property type="component" value="Chromosome"/>
</dbReference>
<proteinExistence type="predicted"/>
<feature type="region of interest" description="Disordered" evidence="1">
    <location>
        <begin position="27"/>
        <end position="46"/>
    </location>
</feature>
<evidence type="ECO:0000313" key="3">
    <source>
        <dbReference type="EMBL" id="AKJ31868.1"/>
    </source>
</evidence>
<dbReference type="InterPro" id="IPR017853">
    <property type="entry name" value="GH"/>
</dbReference>
<evidence type="ECO:0000313" key="4">
    <source>
        <dbReference type="Proteomes" id="UP000035352"/>
    </source>
</evidence>
<dbReference type="GO" id="GO:0004553">
    <property type="term" value="F:hydrolase activity, hydrolyzing O-glycosyl compounds"/>
    <property type="evidence" value="ECO:0007669"/>
    <property type="project" value="TreeGrafter"/>
</dbReference>
<dbReference type="InterPro" id="IPR051923">
    <property type="entry name" value="Glycosyl_Hydrolase_39"/>
</dbReference>
<organism evidence="3 4">
    <name type="scientific">Caldimonas brevitalea</name>
    <dbReference type="NCBI Taxonomy" id="413882"/>
    <lineage>
        <taxon>Bacteria</taxon>
        <taxon>Pseudomonadati</taxon>
        <taxon>Pseudomonadota</taxon>
        <taxon>Betaproteobacteria</taxon>
        <taxon>Burkholderiales</taxon>
        <taxon>Sphaerotilaceae</taxon>
        <taxon>Caldimonas</taxon>
    </lineage>
</organism>
<keyword evidence="4" id="KW-1185">Reference proteome</keyword>
<dbReference type="STRING" id="413882.AAW51_5177"/>
<dbReference type="InterPro" id="IPR024655">
    <property type="entry name" value="Asl1_glyco_hydro_catalytic"/>
</dbReference>
<dbReference type="Pfam" id="PF11790">
    <property type="entry name" value="Glyco_hydro_cc"/>
    <property type="match status" value="1"/>
</dbReference>
<accession>A0A0G3BV31</accession>
<dbReference type="Gene3D" id="2.60.120.260">
    <property type="entry name" value="Galactose-binding domain-like"/>
    <property type="match status" value="1"/>
</dbReference>
<dbReference type="SUPFAM" id="SSF49785">
    <property type="entry name" value="Galactose-binding domain-like"/>
    <property type="match status" value="1"/>
</dbReference>
<dbReference type="Gene3D" id="3.20.20.80">
    <property type="entry name" value="Glycosidases"/>
    <property type="match status" value="1"/>
</dbReference>
<dbReference type="KEGG" id="pbh:AAW51_5177"/>
<name>A0A0G3BV31_9BURK</name>
<dbReference type="InterPro" id="IPR008979">
    <property type="entry name" value="Galactose-bd-like_sf"/>
</dbReference>
<reference evidence="3 4" key="1">
    <citation type="submission" date="2015-05" db="EMBL/GenBank/DDBJ databases">
        <authorList>
            <person name="Tang B."/>
            <person name="Yu Y."/>
        </authorList>
    </citation>
    <scope>NUCLEOTIDE SEQUENCE [LARGE SCALE GENOMIC DNA]</scope>
    <source>
        <strain evidence="3 4">DSM 7029</strain>
    </source>
</reference>
<dbReference type="PATRIC" id="fig|413882.6.peg.5405"/>
<dbReference type="PANTHER" id="PTHR12631:SF10">
    <property type="entry name" value="BETA-XYLOSIDASE-LIKE PROTEIN-RELATED"/>
    <property type="match status" value="1"/>
</dbReference>
<evidence type="ECO:0000259" key="2">
    <source>
        <dbReference type="Pfam" id="PF11790"/>
    </source>
</evidence>
<dbReference type="EMBL" id="CP011371">
    <property type="protein sequence ID" value="AKJ31868.1"/>
    <property type="molecule type" value="Genomic_DNA"/>
</dbReference>